<evidence type="ECO:0000313" key="1">
    <source>
        <dbReference type="EMBL" id="GGG87241.1"/>
    </source>
</evidence>
<organism evidence="1 2">
    <name type="scientific">Pseudarthrobacter polychromogenes</name>
    <dbReference type="NCBI Taxonomy" id="1676"/>
    <lineage>
        <taxon>Bacteria</taxon>
        <taxon>Bacillati</taxon>
        <taxon>Actinomycetota</taxon>
        <taxon>Actinomycetes</taxon>
        <taxon>Micrococcales</taxon>
        <taxon>Micrococcaceae</taxon>
        <taxon>Pseudarthrobacter</taxon>
    </lineage>
</organism>
<dbReference type="Proteomes" id="UP000596938">
    <property type="component" value="Unassembled WGS sequence"/>
</dbReference>
<sequence>MGIEQWWTKLQPSTRQWLINNNGDQVPAAVAAEIAEAGGPAADDSWWAGQGETPGHYFPDDAIDWVEATANGEEPQ</sequence>
<comment type="caution">
    <text evidence="1">The sequence shown here is derived from an EMBL/GenBank/DDBJ whole genome shotgun (WGS) entry which is preliminary data.</text>
</comment>
<dbReference type="EMBL" id="BMKU01000002">
    <property type="protein sequence ID" value="GGG87241.1"/>
    <property type="molecule type" value="Genomic_DNA"/>
</dbReference>
<accession>A0ABQ1XAN6</accession>
<gene>
    <name evidence="1" type="ORF">GCM10011577_06660</name>
</gene>
<dbReference type="RefSeq" id="WP_188809087.1">
    <property type="nucleotide sequence ID" value="NZ_BAAAWV010000001.1"/>
</dbReference>
<protein>
    <submittedName>
        <fullName evidence="1">Uncharacterized protein</fullName>
    </submittedName>
</protein>
<evidence type="ECO:0000313" key="2">
    <source>
        <dbReference type="Proteomes" id="UP000596938"/>
    </source>
</evidence>
<reference evidence="2" key="1">
    <citation type="journal article" date="2019" name="Int. J. Syst. Evol. Microbiol.">
        <title>The Global Catalogue of Microorganisms (GCM) 10K type strain sequencing project: providing services to taxonomists for standard genome sequencing and annotation.</title>
        <authorList>
            <consortium name="The Broad Institute Genomics Platform"/>
            <consortium name="The Broad Institute Genome Sequencing Center for Infectious Disease"/>
            <person name="Wu L."/>
            <person name="Ma J."/>
        </authorList>
    </citation>
    <scope>NUCLEOTIDE SEQUENCE [LARGE SCALE GENOMIC DNA]</scope>
    <source>
        <strain evidence="2">CGMCC 1.1927</strain>
    </source>
</reference>
<proteinExistence type="predicted"/>
<name>A0ABQ1XAN6_9MICC</name>
<keyword evidence="2" id="KW-1185">Reference proteome</keyword>